<dbReference type="eggNOG" id="COG1666">
    <property type="taxonomic scope" value="Bacteria"/>
</dbReference>
<sequence>MAESFSFDVVSDFDRQELVNALDQVKREISQRYDLKGTDTSVDLDKENIFIITNSELTLNAVNDIIRQKAIKRNLSLKIFDYGEIEMVSGNRVKQTILLKQGIKQEIAKKISKNIRDQIKKINVSINGETLRVASKSKNDLQLAIKLVSELEESLNIPLKANNFR</sequence>
<dbReference type="Proteomes" id="UP000030533">
    <property type="component" value="Unassembled WGS sequence"/>
</dbReference>
<comment type="function">
    <text evidence="3">Nucleotide-binding protein.</text>
</comment>
<organism evidence="4 5">
    <name type="scientific">Prochlorococcus marinus str. MIT 9314</name>
    <dbReference type="NCBI Taxonomy" id="167548"/>
    <lineage>
        <taxon>Bacteria</taxon>
        <taxon>Bacillati</taxon>
        <taxon>Cyanobacteriota</taxon>
        <taxon>Cyanophyceae</taxon>
        <taxon>Synechococcales</taxon>
        <taxon>Prochlorococcaceae</taxon>
        <taxon>Prochlorococcus</taxon>
    </lineage>
</organism>
<dbReference type="SUPFAM" id="SSF89963">
    <property type="entry name" value="YajQ-like"/>
    <property type="match status" value="2"/>
</dbReference>
<dbReference type="PANTHER" id="PTHR30476:SF0">
    <property type="entry name" value="UPF0234 PROTEIN YAJQ"/>
    <property type="match status" value="1"/>
</dbReference>
<dbReference type="InterPro" id="IPR035571">
    <property type="entry name" value="UPF0234-like_C"/>
</dbReference>
<gene>
    <name evidence="4" type="ORF">EU98_0685</name>
</gene>
<dbReference type="InterPro" id="IPR007551">
    <property type="entry name" value="YajQ/Smlt4090-like"/>
</dbReference>
<dbReference type="NCBIfam" id="NF003819">
    <property type="entry name" value="PRK05412.1"/>
    <property type="match status" value="1"/>
</dbReference>
<evidence type="ECO:0000256" key="1">
    <source>
        <dbReference type="ARBA" id="ARBA00022741"/>
    </source>
</evidence>
<comment type="similarity">
    <text evidence="2 3">Belongs to the YajQ family.</text>
</comment>
<dbReference type="HAMAP" id="MF_00632">
    <property type="entry name" value="UPF0234"/>
    <property type="match status" value="1"/>
</dbReference>
<dbReference type="InterPro" id="IPR036183">
    <property type="entry name" value="YajQ-like_sf"/>
</dbReference>
<name>A0A0A2AIF4_PROMR</name>
<dbReference type="InterPro" id="IPR035570">
    <property type="entry name" value="UPF0234_N"/>
</dbReference>
<proteinExistence type="inferred from homology"/>
<dbReference type="GO" id="GO:0000166">
    <property type="term" value="F:nucleotide binding"/>
    <property type="evidence" value="ECO:0007669"/>
    <property type="project" value="UniProtKB-UniRule"/>
</dbReference>
<evidence type="ECO:0000256" key="2">
    <source>
        <dbReference type="ARBA" id="ARBA00093450"/>
    </source>
</evidence>
<evidence type="ECO:0000256" key="3">
    <source>
        <dbReference type="HAMAP-Rule" id="MF_00632"/>
    </source>
</evidence>
<protein>
    <recommendedName>
        <fullName evidence="3">Nucleotide-binding protein EU98_0685</fullName>
    </recommendedName>
</protein>
<dbReference type="STRING" id="167548.EU98_0685"/>
<dbReference type="GO" id="GO:0005829">
    <property type="term" value="C:cytosol"/>
    <property type="evidence" value="ECO:0007669"/>
    <property type="project" value="TreeGrafter"/>
</dbReference>
<evidence type="ECO:0000313" key="5">
    <source>
        <dbReference type="Proteomes" id="UP000030533"/>
    </source>
</evidence>
<dbReference type="PANTHER" id="PTHR30476">
    <property type="entry name" value="UPF0234 PROTEIN YAJQ"/>
    <property type="match status" value="1"/>
</dbReference>
<dbReference type="Pfam" id="PF04461">
    <property type="entry name" value="YajQ"/>
    <property type="match status" value="1"/>
</dbReference>
<evidence type="ECO:0000313" key="4">
    <source>
        <dbReference type="EMBL" id="KGG01658.1"/>
    </source>
</evidence>
<dbReference type="AlphaFoldDB" id="A0A0A2AIF4"/>
<accession>A0A0A2AIF4</accession>
<dbReference type="EMBL" id="JNAO01000008">
    <property type="protein sequence ID" value="KGG01658.1"/>
    <property type="molecule type" value="Genomic_DNA"/>
</dbReference>
<dbReference type="Gene3D" id="3.30.70.860">
    <property type="match status" value="1"/>
</dbReference>
<keyword evidence="1 3" id="KW-0547">Nucleotide-binding</keyword>
<reference evidence="5" key="1">
    <citation type="journal article" date="2014" name="Sci. Data">
        <title>Genomes of diverse isolates of the marine cyanobacterium Prochlorococcus.</title>
        <authorList>
            <person name="Biller S."/>
            <person name="Berube P."/>
            <person name="Thompson J."/>
            <person name="Kelly L."/>
            <person name="Roggensack S."/>
            <person name="Awad L."/>
            <person name="Roache-Johnson K."/>
            <person name="Ding H."/>
            <person name="Giovannoni S.J."/>
            <person name="Moore L.R."/>
            <person name="Chisholm S.W."/>
        </authorList>
    </citation>
    <scope>NUCLEOTIDE SEQUENCE [LARGE SCALE GENOMIC DNA]</scope>
    <source>
        <strain evidence="5">MIT 9314</strain>
    </source>
</reference>
<comment type="caution">
    <text evidence="4">The sequence shown here is derived from an EMBL/GenBank/DDBJ whole genome shotgun (WGS) entry which is preliminary data.</text>
</comment>
<dbReference type="RefSeq" id="WP_032515505.1">
    <property type="nucleotide sequence ID" value="NZ_JNAO01000008.1"/>
</dbReference>
<dbReference type="Gene3D" id="3.30.70.990">
    <property type="entry name" value="YajQ-like, domain 2"/>
    <property type="match status" value="1"/>
</dbReference>
<dbReference type="CDD" id="cd11740">
    <property type="entry name" value="YajQ_like"/>
    <property type="match status" value="1"/>
</dbReference>